<dbReference type="GO" id="GO:0005737">
    <property type="term" value="C:cytoplasm"/>
    <property type="evidence" value="ECO:0007669"/>
    <property type="project" value="UniProtKB-SubCell"/>
</dbReference>
<sequence>MNSEVPQKQMFAVEVPAIVNDDGKLLDMLGGLDEVLRVFDSGKLRLRLRFRPKMIFAKPACGDPSQVTGLVLSVKQYKNRLTGETKLVPTVIARVPRMYTFETMIDFQYGPYERVTNETPPPPSTLKGDDKYRVFYDDLIIREPTTVLDSFLSKNTPLFLPPIQFSRQDLPFNYNFAPRHRSSEYIELEEKCHILPVIRKPRHNFGRVISFEDPTPEAPHPQAVERLMAHYPDQHKILFELDKLFKGRPIWLRNAIAKSVTTNLRSALYKGAIICFAYYMVRGPWSRSWIRYGYDPRTNPEARFYQVIDFRIKSHVLIRQILERNIRYSSMSSHKTRRGRLNWRRPDGSLHWLSDAPQTLAKNQSSTSLKSDAEVDMEGDLEMDYANEMAEDAVDVESGSLHVGYSFSRDHLPTAQQMLICLSDIDIPEVQAIVAEKPERTVCDPVDAGFKIQLALTTVGIQTTWHFFTELRTQKKSSSCNTLSVLSCHATRGKHEGWDTARLPKPRQGKSRGRDQVRTTDLPVTKFALEMAQQLEREFTDRKVRGSNPTSACRLPPSRLGQPGSILALVLSSVGMAVRHRKGATAERLTMPLLRYPTCSMNSSVSPKANDANSCCSSELTDLILCPYTSACVNRRSGCAHAVSIDVHHKVSGNLLAFGASHAVCLARTIEASQRECDDGFRILRMLLGHNSPVTCLRWMTHVSKDFPVPYLVLASADNTGTIKIWACKKESVITEPWCSAAGDWFLVLEVSLPGSLSANALDGLIAHSSSCTKGYQGIDDVLILDVAADTSIYTWHIGLHRTPEISPLILSHRATNRFPSMCLCLRTCLWMHPSTKPIHFVFVGLDSGKTEIYSEYLTETQKETSDQLTCSAVLSGHTDWVRCLDATQNSFERTTYLYLATGGQDNVIRLWNIFQSSPVIDISKHSSGAKICDLNLPSESKPAEFTLSVASESVLSGHDNWVTGVAWSPEDNRFPPPLLSSSMDKSLIVWTPPQATDGSVHIWLEGARLGNLGGAGMGFMDGFWLLSDPSTICAQNFQGSLSVWHFSADKSFWSPGLPICGHSGSVTDIAWSKKKINDKCLTDKNHSVMPTYLLTTGSDQTVRVHAPRRLSVATGDVSQLTGDEAKEGWIWHELARPQVHGYDMNAICSLSTIGYVSAGDEKVARVFTATRAFVESYQDAIGFEGYSLADGYVSEQPVEALAEGAIQPTLGLSNQMTGLESASVRFNGAEADTTIPTEHGDTPLHIGSVSIPTEDRLQCATLWPETKKLYGHPYEVYSLAAHPHHRLVASACVASKQIHAYIILWNGMSDWTIHQRLVHHQLTVTQMAWNPDGRHLLAVSRDRTWSVWSCDGTSVTDTALPSYCLTAYPQKGYGHSRIIWTCAWSPDNDYFVSGSRDQTILVWPTPDASSSVEPAPKSQRPLIVPKLFAAAVTALDICRLPDHETSSDRHSHLVAVGLETGSLLLLTLSSNRFSQVSGSNLPEWSASIQIPAFWSHVPGKHIRRVTFEPSSKSVAREGESSLIFFASGADDGIVHIFEIDGEMLLMRISEISPQHSNPQSV</sequence>
<dbReference type="InterPro" id="IPR019136">
    <property type="entry name" value="TF_IIIC_su-5_HTH"/>
</dbReference>
<organism evidence="15 16">
    <name type="scientific">Clonorchis sinensis</name>
    <name type="common">Chinese liver fluke</name>
    <dbReference type="NCBI Taxonomy" id="79923"/>
    <lineage>
        <taxon>Eukaryota</taxon>
        <taxon>Metazoa</taxon>
        <taxon>Spiralia</taxon>
        <taxon>Lophotrochozoa</taxon>
        <taxon>Platyhelminthes</taxon>
        <taxon>Trematoda</taxon>
        <taxon>Digenea</taxon>
        <taxon>Opisthorchiida</taxon>
        <taxon>Opisthorchiata</taxon>
        <taxon>Opisthorchiidae</taxon>
        <taxon>Clonorchis</taxon>
    </lineage>
</organism>
<dbReference type="Pfam" id="PF00400">
    <property type="entry name" value="WD40"/>
    <property type="match status" value="6"/>
</dbReference>
<evidence type="ECO:0000256" key="4">
    <source>
        <dbReference type="ARBA" id="ARBA00005881"/>
    </source>
</evidence>
<reference evidence="15 16" key="1">
    <citation type="journal article" date="2018" name="Biotechnol. Adv.">
        <title>Improved genomic resources and new bioinformatic workflow for the carcinogenic parasite Clonorchis sinensis: Biotechnological implications.</title>
        <authorList>
            <person name="Wang D."/>
            <person name="Korhonen P.K."/>
            <person name="Gasser R.B."/>
            <person name="Young N.D."/>
        </authorList>
    </citation>
    <scope>NUCLEOTIDE SEQUENCE [LARGE SCALE GENOMIC DNA]</scope>
    <source>
        <strain evidence="15">Cs-k2</strain>
    </source>
</reference>
<dbReference type="SUPFAM" id="SSF50974">
    <property type="entry name" value="Nitrous oxide reductase, N-terminal domain"/>
    <property type="match status" value="1"/>
</dbReference>
<dbReference type="InterPro" id="IPR037289">
    <property type="entry name" value="Elp2"/>
</dbReference>
<dbReference type="Gene3D" id="3.30.200.160">
    <property type="entry name" value="TFIIIC, subcomplex tauA, subunit Sfc1, barrel domain"/>
    <property type="match status" value="1"/>
</dbReference>
<dbReference type="InterPro" id="IPR042536">
    <property type="entry name" value="TFIIIC_tauA_Sfc1"/>
</dbReference>
<feature type="repeat" description="WD" evidence="11">
    <location>
        <begin position="956"/>
        <end position="991"/>
    </location>
</feature>
<evidence type="ECO:0000259" key="13">
    <source>
        <dbReference type="Pfam" id="PF09734"/>
    </source>
</evidence>
<dbReference type="Pfam" id="PF17682">
    <property type="entry name" value="Tau95_N"/>
    <property type="match status" value="1"/>
</dbReference>
<protein>
    <recommendedName>
        <fullName evidence="5">Elongator complex protein 2</fullName>
    </recommendedName>
</protein>
<feature type="repeat" description="WD" evidence="11">
    <location>
        <begin position="875"/>
        <end position="922"/>
    </location>
</feature>
<feature type="domain" description="Transcription factor IIIC subunit Tfc1/Sfc1 triple barrel" evidence="14">
    <location>
        <begin position="12"/>
        <end position="109"/>
    </location>
</feature>
<dbReference type="GO" id="GO:0005634">
    <property type="term" value="C:nucleus"/>
    <property type="evidence" value="ECO:0007669"/>
    <property type="project" value="UniProtKB-SubCell"/>
</dbReference>
<keyword evidence="6" id="KW-0963">Cytoplasm</keyword>
<dbReference type="SUPFAM" id="SSF50978">
    <property type="entry name" value="WD40 repeat-like"/>
    <property type="match status" value="2"/>
</dbReference>
<dbReference type="InterPro" id="IPR011045">
    <property type="entry name" value="N2O_reductase_N"/>
</dbReference>
<accession>A0A8T1MSX1</accession>
<feature type="repeat" description="WD" evidence="11">
    <location>
        <begin position="1373"/>
        <end position="1404"/>
    </location>
</feature>
<evidence type="ECO:0000256" key="8">
    <source>
        <dbReference type="ARBA" id="ARBA00022694"/>
    </source>
</evidence>
<dbReference type="SMART" id="SM00320">
    <property type="entry name" value="WD40"/>
    <property type="match status" value="8"/>
</dbReference>
<evidence type="ECO:0000256" key="7">
    <source>
        <dbReference type="ARBA" id="ARBA00022574"/>
    </source>
</evidence>
<dbReference type="InterPro" id="IPR019775">
    <property type="entry name" value="WD40_repeat_CS"/>
</dbReference>
<dbReference type="Gene3D" id="2.130.10.10">
    <property type="entry name" value="YVTN repeat-like/Quinoprotein amine dehydrogenase"/>
    <property type="match status" value="4"/>
</dbReference>
<proteinExistence type="inferred from homology"/>
<comment type="subcellular location">
    <subcellularLocation>
        <location evidence="2">Cytoplasm</location>
    </subcellularLocation>
    <subcellularLocation>
        <location evidence="1">Nucleus</location>
    </subcellularLocation>
</comment>
<comment type="similarity">
    <text evidence="4">Belongs to the WD repeat ELP2 family.</text>
</comment>
<evidence type="ECO:0000256" key="12">
    <source>
        <dbReference type="SAM" id="MobiDB-lite"/>
    </source>
</evidence>
<evidence type="ECO:0000313" key="15">
    <source>
        <dbReference type="EMBL" id="KAG5451992.1"/>
    </source>
</evidence>
<comment type="pathway">
    <text evidence="3">tRNA modification; 5-methoxycarbonylmethyl-2-thiouridine-tRNA biosynthesis.</text>
</comment>
<gene>
    <name evidence="15" type="ORF">CSKR_108237</name>
</gene>
<keyword evidence="8" id="KW-0819">tRNA processing</keyword>
<evidence type="ECO:0000256" key="11">
    <source>
        <dbReference type="PROSITE-ProRule" id="PRU00221"/>
    </source>
</evidence>
<dbReference type="Proteomes" id="UP000286415">
    <property type="component" value="Unassembled WGS sequence"/>
</dbReference>
<dbReference type="Pfam" id="PF09734">
    <property type="entry name" value="Tau95"/>
    <property type="match status" value="1"/>
</dbReference>
<feature type="repeat" description="WD" evidence="11">
    <location>
        <begin position="1318"/>
        <end position="1359"/>
    </location>
</feature>
<keyword evidence="7 11" id="KW-0853">WD repeat</keyword>
<evidence type="ECO:0000259" key="14">
    <source>
        <dbReference type="Pfam" id="PF17682"/>
    </source>
</evidence>
<comment type="caution">
    <text evidence="15">The sequence shown here is derived from an EMBL/GenBank/DDBJ whole genome shotgun (WGS) entry which is preliminary data.</text>
</comment>
<evidence type="ECO:0000256" key="9">
    <source>
        <dbReference type="ARBA" id="ARBA00022737"/>
    </source>
</evidence>
<dbReference type="EMBL" id="NIRI02000042">
    <property type="protein sequence ID" value="KAG5451992.1"/>
    <property type="molecule type" value="Genomic_DNA"/>
</dbReference>
<dbReference type="InterPro" id="IPR041499">
    <property type="entry name" value="Tfc1/Sfc1_N"/>
</dbReference>
<keyword evidence="10" id="KW-0539">Nucleus</keyword>
<dbReference type="GO" id="GO:0002098">
    <property type="term" value="P:tRNA wobble uridine modification"/>
    <property type="evidence" value="ECO:0007669"/>
    <property type="project" value="InterPro"/>
</dbReference>
<dbReference type="PANTHER" id="PTHR44111">
    <property type="entry name" value="ELONGATOR COMPLEX PROTEIN 2"/>
    <property type="match status" value="1"/>
</dbReference>
<feature type="domain" description="Transcription factor IIIC subunit 5 HTH" evidence="13">
    <location>
        <begin position="159"/>
        <end position="311"/>
    </location>
</feature>
<evidence type="ECO:0000256" key="2">
    <source>
        <dbReference type="ARBA" id="ARBA00004496"/>
    </source>
</evidence>
<dbReference type="InterPro" id="IPR015943">
    <property type="entry name" value="WD40/YVTN_repeat-like_dom_sf"/>
</dbReference>
<evidence type="ECO:0000256" key="6">
    <source>
        <dbReference type="ARBA" id="ARBA00022490"/>
    </source>
</evidence>
<name>A0A8T1MSX1_CLOSI</name>
<evidence type="ECO:0000256" key="5">
    <source>
        <dbReference type="ARBA" id="ARBA00020267"/>
    </source>
</evidence>
<evidence type="ECO:0000313" key="16">
    <source>
        <dbReference type="Proteomes" id="UP000286415"/>
    </source>
</evidence>
<dbReference type="PROSITE" id="PS00678">
    <property type="entry name" value="WD_REPEATS_1"/>
    <property type="match status" value="1"/>
</dbReference>
<keyword evidence="16" id="KW-1185">Reference proteome</keyword>
<reference evidence="15 16" key="2">
    <citation type="journal article" date="2021" name="Genomics">
        <title>High-quality reference genome for Clonorchis sinensis.</title>
        <authorList>
            <person name="Young N.D."/>
            <person name="Stroehlein A.J."/>
            <person name="Kinkar L."/>
            <person name="Wang T."/>
            <person name="Sohn W.M."/>
            <person name="Chang B.C.H."/>
            <person name="Kaur P."/>
            <person name="Weisz D."/>
            <person name="Dudchenko O."/>
            <person name="Aiden E.L."/>
            <person name="Korhonen P.K."/>
            <person name="Gasser R.B."/>
        </authorList>
    </citation>
    <scope>NUCLEOTIDE SEQUENCE [LARGE SCALE GENOMIC DNA]</scope>
    <source>
        <strain evidence="15">Cs-k2</strain>
    </source>
</reference>
<dbReference type="OrthoDB" id="27911at2759"/>
<dbReference type="PANTHER" id="PTHR44111:SF1">
    <property type="entry name" value="ELONGATOR COMPLEX PROTEIN 2"/>
    <property type="match status" value="1"/>
</dbReference>
<evidence type="ECO:0000256" key="1">
    <source>
        <dbReference type="ARBA" id="ARBA00004123"/>
    </source>
</evidence>
<dbReference type="InterPro" id="IPR036322">
    <property type="entry name" value="WD40_repeat_dom_sf"/>
</dbReference>
<dbReference type="PROSITE" id="PS50294">
    <property type="entry name" value="WD_REPEATS_REGION"/>
    <property type="match status" value="3"/>
</dbReference>
<keyword evidence="9" id="KW-0677">Repeat</keyword>
<dbReference type="PROSITE" id="PS50082">
    <property type="entry name" value="WD_REPEATS_2"/>
    <property type="match status" value="4"/>
</dbReference>
<evidence type="ECO:0000256" key="10">
    <source>
        <dbReference type="ARBA" id="ARBA00023242"/>
    </source>
</evidence>
<evidence type="ECO:0000256" key="3">
    <source>
        <dbReference type="ARBA" id="ARBA00005043"/>
    </source>
</evidence>
<dbReference type="GO" id="GO:0033588">
    <property type="term" value="C:elongator holoenzyme complex"/>
    <property type="evidence" value="ECO:0007669"/>
    <property type="project" value="InterPro"/>
</dbReference>
<feature type="region of interest" description="Disordered" evidence="12">
    <location>
        <begin position="496"/>
        <end position="517"/>
    </location>
</feature>
<dbReference type="InterPro" id="IPR001680">
    <property type="entry name" value="WD40_rpt"/>
</dbReference>